<reference evidence="5" key="1">
    <citation type="submission" date="2020-10" db="EMBL/GenBank/DDBJ databases">
        <authorList>
            <person name="Gilroy R."/>
        </authorList>
    </citation>
    <scope>NUCLEOTIDE SEQUENCE</scope>
    <source>
        <strain evidence="5">20514</strain>
    </source>
</reference>
<dbReference type="InterPro" id="IPR023198">
    <property type="entry name" value="PGP-like_dom2"/>
</dbReference>
<organism evidence="5 6">
    <name type="scientific">Candidatus Cryptobacteroides merdigallinarum</name>
    <dbReference type="NCBI Taxonomy" id="2840770"/>
    <lineage>
        <taxon>Bacteria</taxon>
        <taxon>Pseudomonadati</taxon>
        <taxon>Bacteroidota</taxon>
        <taxon>Bacteroidia</taxon>
        <taxon>Bacteroidales</taxon>
        <taxon>Candidatus Cryptobacteroides</taxon>
    </lineage>
</organism>
<dbReference type="PANTHER" id="PTHR43434">
    <property type="entry name" value="PHOSPHOGLYCOLATE PHOSPHATASE"/>
    <property type="match status" value="1"/>
</dbReference>
<reference evidence="5" key="2">
    <citation type="journal article" date="2021" name="PeerJ">
        <title>Extensive microbial diversity within the chicken gut microbiome revealed by metagenomics and culture.</title>
        <authorList>
            <person name="Gilroy R."/>
            <person name="Ravi A."/>
            <person name="Getino M."/>
            <person name="Pursley I."/>
            <person name="Horton D.L."/>
            <person name="Alikhan N.F."/>
            <person name="Baker D."/>
            <person name="Gharbi K."/>
            <person name="Hall N."/>
            <person name="Watson M."/>
            <person name="Adriaenssens E.M."/>
            <person name="Foster-Nyarko E."/>
            <person name="Jarju S."/>
            <person name="Secka A."/>
            <person name="Antonio M."/>
            <person name="Oren A."/>
            <person name="Chaudhuri R.R."/>
            <person name="La Ragione R."/>
            <person name="Hildebrand F."/>
            <person name="Pallen M.J."/>
        </authorList>
    </citation>
    <scope>NUCLEOTIDE SEQUENCE</scope>
    <source>
        <strain evidence="5">20514</strain>
    </source>
</reference>
<dbReference type="GO" id="GO:0006281">
    <property type="term" value="P:DNA repair"/>
    <property type="evidence" value="ECO:0007669"/>
    <property type="project" value="TreeGrafter"/>
</dbReference>
<accession>A0A9D9EJ08</accession>
<dbReference type="SUPFAM" id="SSF56784">
    <property type="entry name" value="HAD-like"/>
    <property type="match status" value="1"/>
</dbReference>
<dbReference type="EC" id="3.1.3.18" evidence="4"/>
<dbReference type="SFLD" id="SFLDS00003">
    <property type="entry name" value="Haloacid_Dehalogenase"/>
    <property type="match status" value="1"/>
</dbReference>
<evidence type="ECO:0000256" key="1">
    <source>
        <dbReference type="ARBA" id="ARBA00000830"/>
    </source>
</evidence>
<gene>
    <name evidence="5" type="ORF">IAC29_02000</name>
</gene>
<comment type="pathway">
    <text evidence="2">Organic acid metabolism; glycolate biosynthesis; glycolate from 2-phosphoglycolate: step 1/1.</text>
</comment>
<dbReference type="NCBIfam" id="TIGR01509">
    <property type="entry name" value="HAD-SF-IA-v3"/>
    <property type="match status" value="1"/>
</dbReference>
<comment type="similarity">
    <text evidence="3">Belongs to the HAD-like hydrolase superfamily. CbbY/CbbZ/Gph/YieH family.</text>
</comment>
<proteinExistence type="inferred from homology"/>
<dbReference type="InterPro" id="IPR050155">
    <property type="entry name" value="HAD-like_hydrolase_sf"/>
</dbReference>
<comment type="caution">
    <text evidence="5">The sequence shown here is derived from an EMBL/GenBank/DDBJ whole genome shotgun (WGS) entry which is preliminary data.</text>
</comment>
<dbReference type="PANTHER" id="PTHR43434:SF1">
    <property type="entry name" value="PHOSPHOGLYCOLATE PHOSPHATASE"/>
    <property type="match status" value="1"/>
</dbReference>
<dbReference type="CDD" id="cd07505">
    <property type="entry name" value="HAD_BPGM-like"/>
    <property type="match status" value="1"/>
</dbReference>
<dbReference type="EMBL" id="JADIMQ010000029">
    <property type="protein sequence ID" value="MBO8448027.1"/>
    <property type="molecule type" value="Genomic_DNA"/>
</dbReference>
<protein>
    <recommendedName>
        <fullName evidence="4">phosphoglycolate phosphatase</fullName>
        <ecNumber evidence="4">3.1.3.18</ecNumber>
    </recommendedName>
</protein>
<dbReference type="InterPro" id="IPR041492">
    <property type="entry name" value="HAD_2"/>
</dbReference>
<evidence type="ECO:0000256" key="2">
    <source>
        <dbReference type="ARBA" id="ARBA00004818"/>
    </source>
</evidence>
<dbReference type="SFLD" id="SFLDG01129">
    <property type="entry name" value="C1.5:_HAD__Beta-PGM__Phosphata"/>
    <property type="match status" value="1"/>
</dbReference>
<dbReference type="InterPro" id="IPR036412">
    <property type="entry name" value="HAD-like_sf"/>
</dbReference>
<dbReference type="Pfam" id="PF13419">
    <property type="entry name" value="HAD_2"/>
    <property type="match status" value="1"/>
</dbReference>
<evidence type="ECO:0000313" key="5">
    <source>
        <dbReference type="EMBL" id="MBO8448027.1"/>
    </source>
</evidence>
<evidence type="ECO:0000256" key="4">
    <source>
        <dbReference type="ARBA" id="ARBA00013078"/>
    </source>
</evidence>
<dbReference type="InterPro" id="IPR006439">
    <property type="entry name" value="HAD-SF_hydro_IA"/>
</dbReference>
<dbReference type="AlphaFoldDB" id="A0A9D9EJ08"/>
<dbReference type="Proteomes" id="UP000810252">
    <property type="component" value="Unassembled WGS sequence"/>
</dbReference>
<dbReference type="GO" id="GO:0008967">
    <property type="term" value="F:phosphoglycolate phosphatase activity"/>
    <property type="evidence" value="ECO:0007669"/>
    <property type="project" value="UniProtKB-EC"/>
</dbReference>
<evidence type="ECO:0000313" key="6">
    <source>
        <dbReference type="Proteomes" id="UP000810252"/>
    </source>
</evidence>
<evidence type="ECO:0000256" key="3">
    <source>
        <dbReference type="ARBA" id="ARBA00006171"/>
    </source>
</evidence>
<sequence>MKTYKGIFFDMDGVVVDSAPLWSRIIASIKGKYGLDMTVLENNGGYELTTREAISTVLDCMGISSACLLDTIAGDIDVLYGSLLGDLAVLEPDMHRILGMLREREIPAVLVTNSSRRQACMVMDRFSLSGYFLGMLTSDDAVRGKPHPEPYSRALELAGLSGKDALAVEDSSTGAASALAAGLDCVVVSGGEGPEALPVTVVGRYGLYDFLDKSTRI</sequence>
<name>A0A9D9EJ08_9BACT</name>
<dbReference type="Gene3D" id="3.40.50.1000">
    <property type="entry name" value="HAD superfamily/HAD-like"/>
    <property type="match status" value="1"/>
</dbReference>
<comment type="catalytic activity">
    <reaction evidence="1">
        <text>2-phosphoglycolate + H2O = glycolate + phosphate</text>
        <dbReference type="Rhea" id="RHEA:14369"/>
        <dbReference type="ChEBI" id="CHEBI:15377"/>
        <dbReference type="ChEBI" id="CHEBI:29805"/>
        <dbReference type="ChEBI" id="CHEBI:43474"/>
        <dbReference type="ChEBI" id="CHEBI:58033"/>
        <dbReference type="EC" id="3.1.3.18"/>
    </reaction>
</comment>
<dbReference type="Gene3D" id="1.10.150.240">
    <property type="entry name" value="Putative phosphatase, domain 2"/>
    <property type="match status" value="1"/>
</dbReference>
<dbReference type="InterPro" id="IPR023214">
    <property type="entry name" value="HAD_sf"/>
</dbReference>